<keyword evidence="2" id="KW-1003">Cell membrane</keyword>
<feature type="transmembrane region" description="Helical" evidence="6">
    <location>
        <begin position="203"/>
        <end position="223"/>
    </location>
</feature>
<dbReference type="PANTHER" id="PTHR30485:SF1">
    <property type="entry name" value="CYTOCHROME YDHU-RELATED"/>
    <property type="match status" value="1"/>
</dbReference>
<evidence type="ECO:0000313" key="9">
    <source>
        <dbReference type="Proteomes" id="UP000028630"/>
    </source>
</evidence>
<dbReference type="AlphaFoldDB" id="A0A084ZSD9"/>
<dbReference type="eggNOG" id="COG4117">
    <property type="taxonomic scope" value="Bacteria"/>
</dbReference>
<dbReference type="GO" id="GO:0005886">
    <property type="term" value="C:plasma membrane"/>
    <property type="evidence" value="ECO:0007669"/>
    <property type="project" value="UniProtKB-SubCell"/>
</dbReference>
<dbReference type="InterPro" id="IPR011577">
    <property type="entry name" value="Cyt_b561_bac/Ni-Hgenase"/>
</dbReference>
<evidence type="ECO:0000313" key="8">
    <source>
        <dbReference type="EMBL" id="KFC00384.1"/>
    </source>
</evidence>
<dbReference type="NCBIfam" id="NF011582">
    <property type="entry name" value="PRK15006.1"/>
    <property type="match status" value="1"/>
</dbReference>
<dbReference type="Gene3D" id="1.20.950.20">
    <property type="entry name" value="Transmembrane di-heme cytochromes, Chain C"/>
    <property type="match status" value="1"/>
</dbReference>
<name>A0A084ZSD9_9ENTR</name>
<dbReference type="GO" id="GO:0009055">
    <property type="term" value="F:electron transfer activity"/>
    <property type="evidence" value="ECO:0007669"/>
    <property type="project" value="InterPro"/>
</dbReference>
<accession>A0A084ZSD9</accession>
<evidence type="ECO:0000256" key="2">
    <source>
        <dbReference type="ARBA" id="ARBA00022475"/>
    </source>
</evidence>
<evidence type="ECO:0000259" key="7">
    <source>
        <dbReference type="Pfam" id="PF01292"/>
    </source>
</evidence>
<protein>
    <submittedName>
        <fullName evidence="8">Thiosulfate reductase cytochrome B subunit</fullName>
    </submittedName>
</protein>
<dbReference type="Pfam" id="PF01292">
    <property type="entry name" value="Ni_hydr_CYTB"/>
    <property type="match status" value="1"/>
</dbReference>
<evidence type="ECO:0000256" key="5">
    <source>
        <dbReference type="ARBA" id="ARBA00023136"/>
    </source>
</evidence>
<evidence type="ECO:0000256" key="4">
    <source>
        <dbReference type="ARBA" id="ARBA00022989"/>
    </source>
</evidence>
<dbReference type="RefSeq" id="WP_038160936.1">
    <property type="nucleotide sequence ID" value="NZ_JMTB01000111.1"/>
</dbReference>
<evidence type="ECO:0000256" key="6">
    <source>
        <dbReference type="SAM" id="Phobius"/>
    </source>
</evidence>
<dbReference type="GO" id="GO:0022904">
    <property type="term" value="P:respiratory electron transport chain"/>
    <property type="evidence" value="ECO:0007669"/>
    <property type="project" value="InterPro"/>
</dbReference>
<keyword evidence="5 6" id="KW-0472">Membrane</keyword>
<keyword evidence="3 6" id="KW-0812">Transmembrane</keyword>
<comment type="subcellular location">
    <subcellularLocation>
        <location evidence="1">Cell membrane</location>
        <topology evidence="1">Multi-pass membrane protein</topology>
    </subcellularLocation>
</comment>
<keyword evidence="4 6" id="KW-1133">Transmembrane helix</keyword>
<feature type="transmembrane region" description="Helical" evidence="6">
    <location>
        <begin position="72"/>
        <end position="92"/>
    </location>
</feature>
<evidence type="ECO:0000256" key="1">
    <source>
        <dbReference type="ARBA" id="ARBA00004651"/>
    </source>
</evidence>
<feature type="transmembrane region" description="Helical" evidence="6">
    <location>
        <begin position="20"/>
        <end position="40"/>
    </location>
</feature>
<feature type="domain" description="Cytochrome b561 bacterial/Ni-hydrogenase" evidence="7">
    <location>
        <begin position="60"/>
        <end position="240"/>
    </location>
</feature>
<comment type="caution">
    <text evidence="8">The sequence shown here is derived from an EMBL/GenBank/DDBJ whole genome shotgun (WGS) entry which is preliminary data.</text>
</comment>
<keyword evidence="9" id="KW-1185">Reference proteome</keyword>
<feature type="transmembrane region" description="Helical" evidence="6">
    <location>
        <begin position="98"/>
        <end position="118"/>
    </location>
</feature>
<dbReference type="OrthoDB" id="1117555at2"/>
<dbReference type="GO" id="GO:0020037">
    <property type="term" value="F:heme binding"/>
    <property type="evidence" value="ECO:0007669"/>
    <property type="project" value="TreeGrafter"/>
</dbReference>
<proteinExistence type="predicted"/>
<evidence type="ECO:0000256" key="3">
    <source>
        <dbReference type="ARBA" id="ARBA00022692"/>
    </source>
</evidence>
<dbReference type="SUPFAM" id="SSF81342">
    <property type="entry name" value="Transmembrane di-heme cytochromes"/>
    <property type="match status" value="1"/>
</dbReference>
<dbReference type="InterPro" id="IPR051542">
    <property type="entry name" value="Hydrogenase_cytochrome"/>
</dbReference>
<gene>
    <name evidence="8" type="ORF">GTGU_03885</name>
</gene>
<dbReference type="Proteomes" id="UP000028630">
    <property type="component" value="Unassembled WGS sequence"/>
</dbReference>
<reference evidence="9" key="1">
    <citation type="submission" date="2014-05" db="EMBL/GenBank/DDBJ databases">
        <title>ATOL: Assembling a taxonomically balanced genome-scale reconstruction of the evolutionary history of the Enterobacteriaceae.</title>
        <authorList>
            <person name="Plunkett G. III"/>
            <person name="Neeno-Eckwall E.C."/>
            <person name="Glasner J.D."/>
            <person name="Perna N.T."/>
        </authorList>
    </citation>
    <scope>NUCLEOTIDE SEQUENCE [LARGE SCALE GENOMIC DNA]</scope>
    <source>
        <strain evidence="9">ATCC 49490</strain>
    </source>
</reference>
<organism evidence="8 9">
    <name type="scientific">Trabulsiella guamensis ATCC 49490</name>
    <dbReference type="NCBI Taxonomy" id="1005994"/>
    <lineage>
        <taxon>Bacteria</taxon>
        <taxon>Pseudomonadati</taxon>
        <taxon>Pseudomonadota</taxon>
        <taxon>Gammaproteobacteria</taxon>
        <taxon>Enterobacterales</taxon>
        <taxon>Enterobacteriaceae</taxon>
        <taxon>Trabulsiella</taxon>
    </lineage>
</organism>
<sequence>MNTIWGAELNYAPDYWPLWLVYAGIIVLLFIAGLLLHALLRRFLAPKAAEDGIEVREYLYPLYVRCWHWGNALLFILLLLTGLAGHFTVGSVPFMVEVHRICGFVLVAFWFVFVLINLFSRNGQHYRVRLAGMISRCFLQIRYYLYGIMKGEPHPFEATETQKFNPLQQLGYLAIMYLLVPLLIITGLLCLWPVAGFGGPMMLMLHFALGIAGLMFICVHIYLCTLGDTPAQIFRSMIDGYHRHRSHERQER</sequence>
<dbReference type="EMBL" id="JMTB01000111">
    <property type="protein sequence ID" value="KFC00384.1"/>
    <property type="molecule type" value="Genomic_DNA"/>
</dbReference>
<dbReference type="PANTHER" id="PTHR30485">
    <property type="entry name" value="NI/FE-HYDROGENASE 1 B-TYPE CYTOCHROME SUBUNIT"/>
    <property type="match status" value="1"/>
</dbReference>
<feature type="transmembrane region" description="Helical" evidence="6">
    <location>
        <begin position="169"/>
        <end position="191"/>
    </location>
</feature>
<dbReference type="InterPro" id="IPR016174">
    <property type="entry name" value="Di-haem_cyt_TM"/>
</dbReference>